<dbReference type="EC" id="1.1.1.169" evidence="4"/>
<dbReference type="SUPFAM" id="SSF51735">
    <property type="entry name" value="NAD(P)-binding Rossmann-fold domains"/>
    <property type="match status" value="1"/>
</dbReference>
<keyword evidence="8" id="KW-1185">Reference proteome</keyword>
<dbReference type="InterPro" id="IPR008927">
    <property type="entry name" value="6-PGluconate_DH-like_C_sf"/>
</dbReference>
<dbReference type="GO" id="GO:0015940">
    <property type="term" value="P:pantothenate biosynthetic process"/>
    <property type="evidence" value="ECO:0007669"/>
    <property type="project" value="InterPro"/>
</dbReference>
<dbReference type="Pfam" id="PF08546">
    <property type="entry name" value="ApbA_C"/>
    <property type="match status" value="1"/>
</dbReference>
<evidence type="ECO:0000256" key="2">
    <source>
        <dbReference type="ARBA" id="ARBA00022857"/>
    </source>
</evidence>
<dbReference type="OrthoDB" id="3609at2759"/>
<dbReference type="SUPFAM" id="SSF48179">
    <property type="entry name" value="6-phosphogluconate dehydrogenase C-terminal domain-like"/>
    <property type="match status" value="1"/>
</dbReference>
<gene>
    <name evidence="7" type="ORF">DOTSEDRAFT_72443</name>
</gene>
<keyword evidence="3 4" id="KW-0560">Oxidoreductase</keyword>
<evidence type="ECO:0000259" key="6">
    <source>
        <dbReference type="Pfam" id="PF08546"/>
    </source>
</evidence>
<dbReference type="PANTHER" id="PTHR21708">
    <property type="entry name" value="PROBABLE 2-DEHYDROPANTOATE 2-REDUCTASE"/>
    <property type="match status" value="1"/>
</dbReference>
<dbReference type="Proteomes" id="UP000016933">
    <property type="component" value="Unassembled WGS sequence"/>
</dbReference>
<evidence type="ECO:0000256" key="1">
    <source>
        <dbReference type="ARBA" id="ARBA00007870"/>
    </source>
</evidence>
<comment type="similarity">
    <text evidence="1 4">Belongs to the ketopantoate reductase family.</text>
</comment>
<dbReference type="GO" id="GO:0008677">
    <property type="term" value="F:2-dehydropantoate 2-reductase activity"/>
    <property type="evidence" value="ECO:0007669"/>
    <property type="project" value="UniProtKB-EC"/>
</dbReference>
<evidence type="ECO:0000256" key="4">
    <source>
        <dbReference type="RuleBase" id="RU362068"/>
    </source>
</evidence>
<name>M2WLY2_DOTSN</name>
<feature type="domain" description="Ketopantoate reductase N-terminal" evidence="5">
    <location>
        <begin position="14"/>
        <end position="164"/>
    </location>
</feature>
<protein>
    <recommendedName>
        <fullName evidence="4">2-dehydropantoate 2-reductase</fullName>
        <ecNumber evidence="4">1.1.1.169</ecNumber>
    </recommendedName>
    <alternativeName>
        <fullName evidence="4">Ketopantoate reductase</fullName>
    </alternativeName>
</protein>
<dbReference type="InterPro" id="IPR013332">
    <property type="entry name" value="KPR_N"/>
</dbReference>
<dbReference type="STRING" id="675120.M2WLY2"/>
<dbReference type="FunFam" id="1.10.1040.10:FF:000017">
    <property type="entry name" value="2-dehydropantoate 2-reductase"/>
    <property type="match status" value="1"/>
</dbReference>
<evidence type="ECO:0000313" key="7">
    <source>
        <dbReference type="EMBL" id="EME43053.1"/>
    </source>
</evidence>
<dbReference type="InterPro" id="IPR013328">
    <property type="entry name" value="6PGD_dom2"/>
</dbReference>
<keyword evidence="2 4" id="KW-0521">NADP</keyword>
<dbReference type="InterPro" id="IPR013752">
    <property type="entry name" value="KPA_reductase"/>
</dbReference>
<dbReference type="AlphaFoldDB" id="M2WLY2"/>
<dbReference type="InterPro" id="IPR036291">
    <property type="entry name" value="NAD(P)-bd_dom_sf"/>
</dbReference>
<accession>M2WLY2</accession>
<dbReference type="InterPro" id="IPR051402">
    <property type="entry name" value="KPR-Related"/>
</dbReference>
<dbReference type="EMBL" id="KB446540">
    <property type="protein sequence ID" value="EME43053.1"/>
    <property type="molecule type" value="Genomic_DNA"/>
</dbReference>
<comment type="catalytic activity">
    <reaction evidence="4">
        <text>(R)-pantoate + NADP(+) = 2-dehydropantoate + NADPH + H(+)</text>
        <dbReference type="Rhea" id="RHEA:16233"/>
        <dbReference type="ChEBI" id="CHEBI:11561"/>
        <dbReference type="ChEBI" id="CHEBI:15378"/>
        <dbReference type="ChEBI" id="CHEBI:15980"/>
        <dbReference type="ChEBI" id="CHEBI:57783"/>
        <dbReference type="ChEBI" id="CHEBI:58349"/>
        <dbReference type="EC" id="1.1.1.169"/>
    </reaction>
</comment>
<dbReference type="PANTHER" id="PTHR21708:SF30">
    <property type="entry name" value="2-DEHYDROPANTOATE 2-REDUCTASE-RELATED"/>
    <property type="match status" value="1"/>
</dbReference>
<dbReference type="Gene3D" id="3.40.50.720">
    <property type="entry name" value="NAD(P)-binding Rossmann-like Domain"/>
    <property type="match status" value="1"/>
</dbReference>
<organism evidence="7 8">
    <name type="scientific">Dothistroma septosporum (strain NZE10 / CBS 128990)</name>
    <name type="common">Red band needle blight fungus</name>
    <name type="synonym">Mycosphaerella pini</name>
    <dbReference type="NCBI Taxonomy" id="675120"/>
    <lineage>
        <taxon>Eukaryota</taxon>
        <taxon>Fungi</taxon>
        <taxon>Dikarya</taxon>
        <taxon>Ascomycota</taxon>
        <taxon>Pezizomycotina</taxon>
        <taxon>Dothideomycetes</taxon>
        <taxon>Dothideomycetidae</taxon>
        <taxon>Mycosphaerellales</taxon>
        <taxon>Mycosphaerellaceae</taxon>
        <taxon>Dothistroma</taxon>
    </lineage>
</organism>
<sequence length="339" mass="36903">MPPDHTQNVDQASVLVFGTGAVGCIYATLLERGGARVTVVSRSNYEAVKENGILVKSAKWGHIRARPTTVRSVREAQAYGPFDYILVASKAFPGTAQLIQDAVEPKQTAIVLAQNGIAIEDEYAEQYPSNTIISGVVYLPTTQVSPGIVEHGTPLQRFEIGPYPADADSEARAQVQRISNIFAAGGADAPVHDDVQTRRWIKLAVNGTINPITALTLCDDANYLRSSAYAVGIARNSMKEYGILATAAGYPNLITDEEIEDHLSRFLGRLETGGKEPSMLVDIRHNRPIEVEAILGNAVRKAEQLKVDLPYVNMLYVLAKARDFATLKDDTWKPIATVE</sequence>
<comment type="function">
    <text evidence="4">Catalyzes the NADPH-dependent reduction of ketopantoate into pantoic acid.</text>
</comment>
<dbReference type="OMA" id="IQRDVWY"/>
<evidence type="ECO:0000259" key="5">
    <source>
        <dbReference type="Pfam" id="PF02558"/>
    </source>
</evidence>
<dbReference type="InterPro" id="IPR003710">
    <property type="entry name" value="ApbA"/>
</dbReference>
<feature type="domain" description="Ketopantoate reductase C-terminal" evidence="6">
    <location>
        <begin position="194"/>
        <end position="322"/>
    </location>
</feature>
<dbReference type="NCBIfam" id="TIGR00745">
    <property type="entry name" value="apbA_panE"/>
    <property type="match status" value="1"/>
</dbReference>
<proteinExistence type="inferred from homology"/>
<reference evidence="7 8" key="2">
    <citation type="journal article" date="2012" name="PLoS Pathog.">
        <title>Diverse lifestyles and strategies of plant pathogenesis encoded in the genomes of eighteen Dothideomycetes fungi.</title>
        <authorList>
            <person name="Ohm R.A."/>
            <person name="Feau N."/>
            <person name="Henrissat B."/>
            <person name="Schoch C.L."/>
            <person name="Horwitz B.A."/>
            <person name="Barry K.W."/>
            <person name="Condon B.J."/>
            <person name="Copeland A.C."/>
            <person name="Dhillon B."/>
            <person name="Glaser F."/>
            <person name="Hesse C.N."/>
            <person name="Kosti I."/>
            <person name="LaButti K."/>
            <person name="Lindquist E.A."/>
            <person name="Lucas S."/>
            <person name="Salamov A.A."/>
            <person name="Bradshaw R.E."/>
            <person name="Ciuffetti L."/>
            <person name="Hamelin R.C."/>
            <person name="Kema G.H.J."/>
            <person name="Lawrence C."/>
            <person name="Scott J.A."/>
            <person name="Spatafora J.W."/>
            <person name="Turgeon B.G."/>
            <person name="de Wit P.J.G.M."/>
            <person name="Zhong S."/>
            <person name="Goodwin S.B."/>
            <person name="Grigoriev I.V."/>
        </authorList>
    </citation>
    <scope>NUCLEOTIDE SEQUENCE [LARGE SCALE GENOMIC DNA]</scope>
    <source>
        <strain evidence="8">NZE10 / CBS 128990</strain>
    </source>
</reference>
<reference evidence="8" key="1">
    <citation type="journal article" date="2012" name="PLoS Genet.">
        <title>The genomes of the fungal plant pathogens Cladosporium fulvum and Dothistroma septosporum reveal adaptation to different hosts and lifestyles but also signatures of common ancestry.</title>
        <authorList>
            <person name="de Wit P.J.G.M."/>
            <person name="van der Burgt A."/>
            <person name="Oekmen B."/>
            <person name="Stergiopoulos I."/>
            <person name="Abd-Elsalam K.A."/>
            <person name="Aerts A.L."/>
            <person name="Bahkali A.H."/>
            <person name="Beenen H.G."/>
            <person name="Chettri P."/>
            <person name="Cox M.P."/>
            <person name="Datema E."/>
            <person name="de Vries R.P."/>
            <person name="Dhillon B."/>
            <person name="Ganley A.R."/>
            <person name="Griffiths S.A."/>
            <person name="Guo Y."/>
            <person name="Hamelin R.C."/>
            <person name="Henrissat B."/>
            <person name="Kabir M.S."/>
            <person name="Jashni M.K."/>
            <person name="Kema G."/>
            <person name="Klaubauf S."/>
            <person name="Lapidus A."/>
            <person name="Levasseur A."/>
            <person name="Lindquist E."/>
            <person name="Mehrabi R."/>
            <person name="Ohm R.A."/>
            <person name="Owen T.J."/>
            <person name="Salamov A."/>
            <person name="Schwelm A."/>
            <person name="Schijlen E."/>
            <person name="Sun H."/>
            <person name="van den Burg H.A."/>
            <person name="van Ham R.C.H.J."/>
            <person name="Zhang S."/>
            <person name="Goodwin S.B."/>
            <person name="Grigoriev I.V."/>
            <person name="Collemare J."/>
            <person name="Bradshaw R.E."/>
        </authorList>
    </citation>
    <scope>NUCLEOTIDE SEQUENCE [LARGE SCALE GENOMIC DNA]</scope>
    <source>
        <strain evidence="8">NZE10 / CBS 128990</strain>
    </source>
</reference>
<dbReference type="Pfam" id="PF02558">
    <property type="entry name" value="ApbA"/>
    <property type="match status" value="1"/>
</dbReference>
<dbReference type="HOGENOM" id="CLU_031468_2_0_1"/>
<dbReference type="Gene3D" id="1.10.1040.10">
    <property type="entry name" value="N-(1-d-carboxylethyl)-l-norvaline Dehydrogenase, domain 2"/>
    <property type="match status" value="1"/>
</dbReference>
<dbReference type="eggNOG" id="ENOG502S3CY">
    <property type="taxonomic scope" value="Eukaryota"/>
</dbReference>
<evidence type="ECO:0000313" key="8">
    <source>
        <dbReference type="Proteomes" id="UP000016933"/>
    </source>
</evidence>
<evidence type="ECO:0000256" key="3">
    <source>
        <dbReference type="ARBA" id="ARBA00023002"/>
    </source>
</evidence>
<dbReference type="GO" id="GO:0005737">
    <property type="term" value="C:cytoplasm"/>
    <property type="evidence" value="ECO:0007669"/>
    <property type="project" value="TreeGrafter"/>
</dbReference>